<evidence type="ECO:0000259" key="7">
    <source>
        <dbReference type="PROSITE" id="PS50234"/>
    </source>
</evidence>
<proteinExistence type="predicted"/>
<dbReference type="RefSeq" id="WP_151118039.1">
    <property type="nucleotide sequence ID" value="NZ_CP042582.1"/>
</dbReference>
<dbReference type="PROSITE" id="PS50268">
    <property type="entry name" value="CADHERIN_2"/>
    <property type="match status" value="2"/>
</dbReference>
<dbReference type="GO" id="GO:0016477">
    <property type="term" value="P:cell migration"/>
    <property type="evidence" value="ECO:0007669"/>
    <property type="project" value="TreeGrafter"/>
</dbReference>
<dbReference type="SUPFAM" id="SSF141072">
    <property type="entry name" value="CalX-like"/>
    <property type="match status" value="8"/>
</dbReference>
<dbReference type="Gene3D" id="2.60.40.2030">
    <property type="match status" value="8"/>
</dbReference>
<dbReference type="KEGG" id="hadh:FRZ61_24980"/>
<keyword evidence="5" id="KW-0472">Membrane</keyword>
<dbReference type="InterPro" id="IPR015919">
    <property type="entry name" value="Cadherin-like_sf"/>
</dbReference>
<dbReference type="PRINTS" id="PR00313">
    <property type="entry name" value="CABNDNGRPT"/>
</dbReference>
<feature type="region of interest" description="Disordered" evidence="6">
    <location>
        <begin position="1"/>
        <end position="24"/>
    </location>
</feature>
<evidence type="ECO:0008006" key="11">
    <source>
        <dbReference type="Google" id="ProtNLM"/>
    </source>
</evidence>
<dbReference type="GO" id="GO:0007156">
    <property type="term" value="P:homophilic cell adhesion via plasma membrane adhesion molecules"/>
    <property type="evidence" value="ECO:0007669"/>
    <property type="project" value="InterPro"/>
</dbReference>
<comment type="subcellular location">
    <subcellularLocation>
        <location evidence="1">Membrane</location>
    </subcellularLocation>
</comment>
<evidence type="ECO:0000256" key="1">
    <source>
        <dbReference type="ARBA" id="ARBA00004370"/>
    </source>
</evidence>
<evidence type="ECO:0000256" key="6">
    <source>
        <dbReference type="SAM" id="MobiDB-lite"/>
    </source>
</evidence>
<dbReference type="InterPro" id="IPR011049">
    <property type="entry name" value="Serralysin-like_metalloprot_C"/>
</dbReference>
<dbReference type="InterPro" id="IPR006860">
    <property type="entry name" value="FecR"/>
</dbReference>
<dbReference type="GO" id="GO:0007154">
    <property type="term" value="P:cell communication"/>
    <property type="evidence" value="ECO:0007669"/>
    <property type="project" value="InterPro"/>
</dbReference>
<dbReference type="InterPro" id="IPR002126">
    <property type="entry name" value="Cadherin-like_dom"/>
</dbReference>
<keyword evidence="3" id="KW-0677">Repeat</keyword>
<evidence type="ECO:0000256" key="3">
    <source>
        <dbReference type="ARBA" id="ARBA00022737"/>
    </source>
</evidence>
<dbReference type="OrthoDB" id="7366341at2"/>
<keyword evidence="2" id="KW-0732">Signal</keyword>
<dbReference type="Proteomes" id="UP000325797">
    <property type="component" value="Chromosome"/>
</dbReference>
<dbReference type="PANTHER" id="PTHR24027">
    <property type="entry name" value="CADHERIN-23"/>
    <property type="match status" value="1"/>
</dbReference>
<evidence type="ECO:0000313" key="9">
    <source>
        <dbReference type="EMBL" id="QEX22566.1"/>
    </source>
</evidence>
<feature type="compositionally biased region" description="Polar residues" evidence="6">
    <location>
        <begin position="1"/>
        <end position="23"/>
    </location>
</feature>
<dbReference type="PANTHER" id="PTHR24027:SF438">
    <property type="entry name" value="CADHERIN 23"/>
    <property type="match status" value="1"/>
</dbReference>
<dbReference type="PROSITE" id="PS50234">
    <property type="entry name" value="VWFA"/>
    <property type="match status" value="1"/>
</dbReference>
<dbReference type="InterPro" id="IPR038081">
    <property type="entry name" value="CalX-like_sf"/>
</dbReference>
<dbReference type="Gene3D" id="3.40.50.410">
    <property type="entry name" value="von Willebrand factor, type A domain"/>
    <property type="match status" value="1"/>
</dbReference>
<dbReference type="InterPro" id="IPR036465">
    <property type="entry name" value="vWFA_dom_sf"/>
</dbReference>
<evidence type="ECO:0000259" key="8">
    <source>
        <dbReference type="PROSITE" id="PS50268"/>
    </source>
</evidence>
<dbReference type="Pfam" id="PF03160">
    <property type="entry name" value="Calx-beta"/>
    <property type="match status" value="8"/>
</dbReference>
<gene>
    <name evidence="9" type="ORF">FRZ61_24980</name>
</gene>
<keyword evidence="10" id="KW-1185">Reference proteome</keyword>
<dbReference type="SUPFAM" id="SSF49313">
    <property type="entry name" value="Cadherin-like"/>
    <property type="match status" value="2"/>
</dbReference>
<organism evidence="9 10">
    <name type="scientific">Hypericibacter adhaerens</name>
    <dbReference type="NCBI Taxonomy" id="2602016"/>
    <lineage>
        <taxon>Bacteria</taxon>
        <taxon>Pseudomonadati</taxon>
        <taxon>Pseudomonadota</taxon>
        <taxon>Alphaproteobacteria</taxon>
        <taxon>Rhodospirillales</taxon>
        <taxon>Dongiaceae</taxon>
        <taxon>Hypericibacter</taxon>
    </lineage>
</organism>
<dbReference type="GO" id="GO:0016342">
    <property type="term" value="C:catenin complex"/>
    <property type="evidence" value="ECO:0007669"/>
    <property type="project" value="TreeGrafter"/>
</dbReference>
<dbReference type="SUPFAM" id="SSF51120">
    <property type="entry name" value="beta-Roll"/>
    <property type="match status" value="1"/>
</dbReference>
<feature type="region of interest" description="Disordered" evidence="6">
    <location>
        <begin position="1997"/>
        <end position="2019"/>
    </location>
</feature>
<protein>
    <recommendedName>
        <fullName evidence="11">Cadherin domain-containing protein</fullName>
    </recommendedName>
</protein>
<dbReference type="SMART" id="SM00112">
    <property type="entry name" value="CA"/>
    <property type="match status" value="2"/>
</dbReference>
<evidence type="ECO:0000256" key="4">
    <source>
        <dbReference type="ARBA" id="ARBA00022837"/>
    </source>
</evidence>
<dbReference type="InterPro" id="IPR020894">
    <property type="entry name" value="Cadherin_CS"/>
</dbReference>
<evidence type="ECO:0000313" key="10">
    <source>
        <dbReference type="Proteomes" id="UP000325797"/>
    </source>
</evidence>
<name>A0A5J6N6I6_9PROT</name>
<dbReference type="Pfam" id="PF04773">
    <property type="entry name" value="FecR"/>
    <property type="match status" value="1"/>
</dbReference>
<dbReference type="Pfam" id="PF00353">
    <property type="entry name" value="HemolysinCabind"/>
    <property type="match status" value="3"/>
</dbReference>
<dbReference type="NCBIfam" id="TIGR03661">
    <property type="entry name" value="T1SS_VCA0849"/>
    <property type="match status" value="1"/>
</dbReference>
<keyword evidence="4" id="KW-0106">Calcium</keyword>
<dbReference type="PROSITE" id="PS00232">
    <property type="entry name" value="CADHERIN_1"/>
    <property type="match status" value="1"/>
</dbReference>
<feature type="compositionally biased region" description="Low complexity" evidence="6">
    <location>
        <begin position="2001"/>
        <end position="2016"/>
    </location>
</feature>
<evidence type="ECO:0000256" key="2">
    <source>
        <dbReference type="ARBA" id="ARBA00022729"/>
    </source>
</evidence>
<feature type="compositionally biased region" description="Polar residues" evidence="6">
    <location>
        <begin position="1942"/>
        <end position="1955"/>
    </location>
</feature>
<dbReference type="InterPro" id="IPR019960">
    <property type="entry name" value="T1SS_VCA0849"/>
</dbReference>
<dbReference type="Gene3D" id="2.60.40.60">
    <property type="entry name" value="Cadherins"/>
    <property type="match status" value="2"/>
</dbReference>
<dbReference type="GO" id="GO:0045296">
    <property type="term" value="F:cadherin binding"/>
    <property type="evidence" value="ECO:0007669"/>
    <property type="project" value="TreeGrafter"/>
</dbReference>
<feature type="domain" description="VWFA" evidence="7">
    <location>
        <begin position="1485"/>
        <end position="1708"/>
    </location>
</feature>
<sequence>MANADSGTAQGSAEAPGTTQLAQAQGEPIGQISSATGPVHVTHADGTSEDLAVGGQIHADDVIQTPQGVDVAITFVDGTQFSLGGGAEMKIDKLIYDPSGSDNALALNVVQGAFVFVTGGIAGAPGEGMTVATPAGSIGVRGTSVGGQHLEGPDGWVFALFRDENGHVGKVVVYNAKGEVVLDEQFESTKLIDFNTPPSSPAVLTKEEIQQLFGEALEQLPDLLLQNEEKRTELEFETAAGPNGHWVPNQGHFWTPAGFGAFLFNLFDLTLPPSVLEGTRLGYNNFLNNGHNPDDKQLEGGTPLLGLALGGGELPENSPSGTVAGFVAAIVGGPPNATYTYSLVDQEGQQTLQLFSARSFALFAEPEPAFTIDPNTGVITVNNPALLDYETTHGFHLIIHAQNNFGQSVNVPFDIQLDDVNDNAPVIDPLGPIDLAENSAAGTVVGTVTSTDADTTGGPTQYSIVPSSDPDGLFHIDPATGVITLTEAGAASPLLDYESGIHSITLQVAATDGTNAGTPIDVEIDITNLLEPVWSISGASTVTEGGTAVYFVSYSGETLAPGQVLTIDVAPGSGSAIVGSDLVGGTTTLTFTGGGETSQSIAVTTIDDTVIEGTENFSVSIANPNAGTIDTPTDNTVLVDNAEPLVWNVTGNSAGLEGSVATYTVSYSGATLADGVTVTVTVSSQSGSATQDQDFGGVDQVLTFTGGGETFQTITVPLLADSTVEDPENFTVRLASDTGNTGEATTTTVIDDPSQPIAWSLSGSSAVEEGQDAVYTISYTGGPIAPGAAATVTIASGSGSAVEGDDFAGLTTVLTFSGGDPTSQTIAISVNADTVIEGTEDYSVAITGVGGGSVESGSVTTEVIDETSGPVWSISGDSTVAEGSEATYTVSYSDASLAPGQTVLVTVDTNPGSADEDDDYDGQHTVLTFTGGGETFQTVSVQAATDTLVEGTEDYSVSITPSLGDIGTGTATTEIVDQTSGPVWSVSGDSTVTEGSDAVYTVSYSGASLAPGQTAFVTVDTNPGSADEDDDYDGQHTVLTFTGGGETFQTVSVHADADTVIEGTEDFSVAISPSTGDTGTGSVTTGIIDDTSGPVWSISGDSTVTEGSDATYTVSYGGASLAPGQTVFVTVDTDPGSADEDDDYGGQHTVLTFTGGGDSFQTVAVHADADTVIEGTEDFSVAISPSTGDTGTGSVSTEIIDDTSGPVWSIDGDSTVNEGSDATYTVSYSGASLAPGQTALVTVDTNPGSADENDDYDGQHTVLTFTGGGETFQTLAVQTLSDTTIEGNEDFSIGIVPSLGDTGTGTATTEIIDETTGPVWSLSGDSTVGEGSDATYTVSYDGASLAPGQTAFVTVNTNPGSADEGEDYDGQHTVLTFTGGGDSFQSFTVHTIQDTAVEDTEDYSVSISPSQGQTGTGSVTTSIIDDDDADRLLVGTNSANDGPGTDTVSSTEPASDLILQGGRGQDVLIGDSGGATQGLLYEDQNAIAVFDRSVSVGNNIQLARNIVLDLAQKYAAYAHDALAAGQDVTVKFTVIPFNGSAGTPITVTADDLGDLVQVSPGVWQFATLVAAVNAINASGNTDFQDALTAARNQFLADSGLSSSANYAPLSGYDGNNSLFFISDGQPTEQTDTFRSYDAPSGSNGLDYWRGVWTALGVEAHAIGLGQLNSTSLSDLQRIDNTDGAETVTSASQLDFVIAGSPHLAVDAVGGDSLSGGAGHDVIFGDVINTDGLGSSTVSGEGYDALLDQIQSEVGHAPSDQEVMDYIRGHLDSLYLDNDPRGNADRIDGGDGDDTVFAQGGDDTVVGGEGADLLDGGTGNDRIVADATAGVGDGSADTLIGGMGSDILVGSSDEPDYFQWNAGHRGAEGTSGLHADAGTTLSQAPGQFVVTTTLSDPHNIHYFTFEVTGTESQDITIDLKSLTGNLDTQAYLFRDANGNGLLSSNGSDPLVSSNNDDSGRYGIASDGSTNGNDSFIVQGQLAPGKYILAIGDSTLTETEARSNNSAGGNSNNSSGSGQYQLTVTGDHVDLTGGHGLSQGFTPNANDDWDTVQGFTIGSGDVLDFSDLLSGAPHTGSGATAANLSSYFDVSFSGGNTILSVDYNGSAGPAGSGFDAQLHVVLQGVSQASWGGTQDETQVLTTLIANGQLTT</sequence>
<reference evidence="9 10" key="1">
    <citation type="submission" date="2019-08" db="EMBL/GenBank/DDBJ databases">
        <title>Hyperibacter terrae gen. nov., sp. nov. and Hyperibacter viscosus sp. nov., two new members in the family Rhodospirillaceae isolated from the rhizosphere of Hypericum perforatum.</title>
        <authorList>
            <person name="Noviana Z."/>
        </authorList>
    </citation>
    <scope>NUCLEOTIDE SEQUENCE [LARGE SCALE GENOMIC DNA]</scope>
    <source>
        <strain evidence="9 10">R5959</strain>
    </source>
</reference>
<dbReference type="GO" id="GO:0008013">
    <property type="term" value="F:beta-catenin binding"/>
    <property type="evidence" value="ECO:0007669"/>
    <property type="project" value="TreeGrafter"/>
</dbReference>
<dbReference type="SUPFAM" id="SSF53300">
    <property type="entry name" value="vWA-like"/>
    <property type="match status" value="1"/>
</dbReference>
<dbReference type="Pfam" id="PF00028">
    <property type="entry name" value="Cadherin"/>
    <property type="match status" value="2"/>
</dbReference>
<dbReference type="EMBL" id="CP042582">
    <property type="protein sequence ID" value="QEX22566.1"/>
    <property type="molecule type" value="Genomic_DNA"/>
</dbReference>
<feature type="domain" description="Cadherin" evidence="8">
    <location>
        <begin position="313"/>
        <end position="427"/>
    </location>
</feature>
<dbReference type="InterPro" id="IPR002035">
    <property type="entry name" value="VWF_A"/>
</dbReference>
<feature type="domain" description="Cadherin" evidence="8">
    <location>
        <begin position="435"/>
        <end position="534"/>
    </location>
</feature>
<dbReference type="InterPro" id="IPR001343">
    <property type="entry name" value="Hemolysn_Ca-bd"/>
</dbReference>
<dbReference type="InterPro" id="IPR039808">
    <property type="entry name" value="Cadherin"/>
</dbReference>
<feature type="region of interest" description="Disordered" evidence="6">
    <location>
        <begin position="1942"/>
        <end position="1968"/>
    </location>
</feature>
<evidence type="ECO:0000256" key="5">
    <source>
        <dbReference type="ARBA" id="ARBA00023136"/>
    </source>
</evidence>
<accession>A0A5J6N6I6</accession>
<dbReference type="GO" id="GO:0005509">
    <property type="term" value="F:calcium ion binding"/>
    <property type="evidence" value="ECO:0007669"/>
    <property type="project" value="InterPro"/>
</dbReference>
<dbReference type="CDD" id="cd11304">
    <property type="entry name" value="Cadherin_repeat"/>
    <property type="match status" value="2"/>
</dbReference>
<dbReference type="SMART" id="SM00237">
    <property type="entry name" value="Calx_beta"/>
    <property type="match status" value="8"/>
</dbReference>
<dbReference type="InterPro" id="IPR003644">
    <property type="entry name" value="Calx_beta"/>
</dbReference>